<reference evidence="9" key="1">
    <citation type="submission" date="2023-07" db="EMBL/GenBank/DDBJ databases">
        <title>A chromosome-level genome assembly of Lolium multiflorum.</title>
        <authorList>
            <person name="Chen Y."/>
            <person name="Copetti D."/>
            <person name="Kolliker R."/>
            <person name="Studer B."/>
        </authorList>
    </citation>
    <scope>NUCLEOTIDE SEQUENCE</scope>
    <source>
        <strain evidence="9">02402/16</strain>
        <tissue evidence="9">Leaf</tissue>
    </source>
</reference>
<evidence type="ECO:0000313" key="9">
    <source>
        <dbReference type="EMBL" id="KAK1632285.1"/>
    </source>
</evidence>
<evidence type="ECO:0000259" key="8">
    <source>
        <dbReference type="Pfam" id="PF13639"/>
    </source>
</evidence>
<dbReference type="Proteomes" id="UP001231189">
    <property type="component" value="Unassembled WGS sequence"/>
</dbReference>
<keyword evidence="7" id="KW-0472">Membrane</keyword>
<dbReference type="GO" id="GO:0016020">
    <property type="term" value="C:membrane"/>
    <property type="evidence" value="ECO:0007669"/>
    <property type="project" value="UniProtKB-SubCell"/>
</dbReference>
<proteinExistence type="predicted"/>
<evidence type="ECO:0000256" key="5">
    <source>
        <dbReference type="ARBA" id="ARBA00022833"/>
    </source>
</evidence>
<keyword evidence="10" id="KW-1185">Reference proteome</keyword>
<feature type="domain" description="RING-type" evidence="8">
    <location>
        <begin position="33"/>
        <end position="69"/>
    </location>
</feature>
<gene>
    <name evidence="9" type="ORF">QYE76_006600</name>
</gene>
<keyword evidence="5" id="KW-0862">Zinc</keyword>
<dbReference type="PANTHER" id="PTHR46539:SF1">
    <property type="entry name" value="E3 UBIQUITIN-PROTEIN LIGASE ATL42"/>
    <property type="match status" value="1"/>
</dbReference>
<comment type="caution">
    <text evidence="9">The sequence shown here is derived from an EMBL/GenBank/DDBJ whole genome shotgun (WGS) entry which is preliminary data.</text>
</comment>
<dbReference type="Gene3D" id="3.30.40.10">
    <property type="entry name" value="Zinc/RING finger domain, C3HC4 (zinc finger)"/>
    <property type="match status" value="1"/>
</dbReference>
<sequence>MPAAAAAPLPPRALRQLQPSQHFKELHRLRQDPVCLGAFQLGDTVRLLPVCLHLYHMGCIDPWLDAHSTDTVPTMVDVVSDF</sequence>
<protein>
    <recommendedName>
        <fullName evidence="8">RING-type domain-containing protein</fullName>
    </recommendedName>
</protein>
<evidence type="ECO:0000256" key="4">
    <source>
        <dbReference type="ARBA" id="ARBA00022771"/>
    </source>
</evidence>
<evidence type="ECO:0000256" key="2">
    <source>
        <dbReference type="ARBA" id="ARBA00022692"/>
    </source>
</evidence>
<dbReference type="PANTHER" id="PTHR46539">
    <property type="entry name" value="E3 UBIQUITIN-PROTEIN LIGASE ATL42"/>
    <property type="match status" value="1"/>
</dbReference>
<evidence type="ECO:0000256" key="6">
    <source>
        <dbReference type="ARBA" id="ARBA00022989"/>
    </source>
</evidence>
<dbReference type="SUPFAM" id="SSF57850">
    <property type="entry name" value="RING/U-box"/>
    <property type="match status" value="1"/>
</dbReference>
<accession>A0AAD8RV51</accession>
<keyword evidence="2" id="KW-0812">Transmembrane</keyword>
<dbReference type="GO" id="GO:0008270">
    <property type="term" value="F:zinc ion binding"/>
    <property type="evidence" value="ECO:0007669"/>
    <property type="project" value="UniProtKB-KW"/>
</dbReference>
<dbReference type="InterPro" id="IPR013083">
    <property type="entry name" value="Znf_RING/FYVE/PHD"/>
</dbReference>
<comment type="subcellular location">
    <subcellularLocation>
        <location evidence="1">Membrane</location>
    </subcellularLocation>
</comment>
<keyword evidence="3" id="KW-0479">Metal-binding</keyword>
<name>A0AAD8RV51_LOLMU</name>
<dbReference type="EMBL" id="JAUUTY010000005">
    <property type="protein sequence ID" value="KAK1632285.1"/>
    <property type="molecule type" value="Genomic_DNA"/>
</dbReference>
<evidence type="ECO:0000256" key="3">
    <source>
        <dbReference type="ARBA" id="ARBA00022723"/>
    </source>
</evidence>
<dbReference type="Pfam" id="PF13639">
    <property type="entry name" value="zf-RING_2"/>
    <property type="match status" value="1"/>
</dbReference>
<keyword evidence="4" id="KW-0863">Zinc-finger</keyword>
<evidence type="ECO:0000256" key="7">
    <source>
        <dbReference type="ARBA" id="ARBA00023136"/>
    </source>
</evidence>
<organism evidence="9 10">
    <name type="scientific">Lolium multiflorum</name>
    <name type="common">Italian ryegrass</name>
    <name type="synonym">Lolium perenne subsp. multiflorum</name>
    <dbReference type="NCBI Taxonomy" id="4521"/>
    <lineage>
        <taxon>Eukaryota</taxon>
        <taxon>Viridiplantae</taxon>
        <taxon>Streptophyta</taxon>
        <taxon>Embryophyta</taxon>
        <taxon>Tracheophyta</taxon>
        <taxon>Spermatophyta</taxon>
        <taxon>Magnoliopsida</taxon>
        <taxon>Liliopsida</taxon>
        <taxon>Poales</taxon>
        <taxon>Poaceae</taxon>
        <taxon>BOP clade</taxon>
        <taxon>Pooideae</taxon>
        <taxon>Poodae</taxon>
        <taxon>Poeae</taxon>
        <taxon>Poeae Chloroplast Group 2 (Poeae type)</taxon>
        <taxon>Loliodinae</taxon>
        <taxon>Loliinae</taxon>
        <taxon>Lolium</taxon>
    </lineage>
</organism>
<dbReference type="InterPro" id="IPR001841">
    <property type="entry name" value="Znf_RING"/>
</dbReference>
<dbReference type="AlphaFoldDB" id="A0AAD8RV51"/>
<keyword evidence="6" id="KW-1133">Transmembrane helix</keyword>
<evidence type="ECO:0000313" key="10">
    <source>
        <dbReference type="Proteomes" id="UP001231189"/>
    </source>
</evidence>
<evidence type="ECO:0000256" key="1">
    <source>
        <dbReference type="ARBA" id="ARBA00004370"/>
    </source>
</evidence>